<dbReference type="Pfam" id="PF01558">
    <property type="entry name" value="POR"/>
    <property type="match status" value="1"/>
</dbReference>
<proteinExistence type="predicted"/>
<dbReference type="InterPro" id="IPR052554">
    <property type="entry name" value="2-oxoglutarate_synth_KorC"/>
</dbReference>
<accession>A0A6N8JM38</accession>
<sequence length="178" mass="18534">MSQDLKCVVAGFGGQGSLFAGKVIATAGLMEDREVSWMPSYGPEMRGGTANCSVTLSDEPIGSPLMLDPNALIALNQPSFDKFLDTVVEGGVVVADTAMVPNVEERPGIEVIGIPATKMCEEAGLKGLGNIVLIGKLWATTGFCTRESLDAAIASVVPASKPEKLAQNRQAIELGINA</sequence>
<evidence type="ECO:0000259" key="2">
    <source>
        <dbReference type="Pfam" id="PF01558"/>
    </source>
</evidence>
<dbReference type="InterPro" id="IPR002869">
    <property type="entry name" value="Pyrv_flavodox_OxRed_cen"/>
</dbReference>
<dbReference type="RefSeq" id="WP_160344081.1">
    <property type="nucleotide sequence ID" value="NZ_WSRR01000001.1"/>
</dbReference>
<dbReference type="EMBL" id="WSRR01000001">
    <property type="protein sequence ID" value="MVX59870.1"/>
    <property type="molecule type" value="Genomic_DNA"/>
</dbReference>
<keyword evidence="4" id="KW-1185">Reference proteome</keyword>
<reference evidence="3 4" key="1">
    <citation type="submission" date="2019-12" db="EMBL/GenBank/DDBJ databases">
        <title>Microbes associate with the intestines of laboratory mice.</title>
        <authorList>
            <person name="Navarre W."/>
            <person name="Wong E."/>
        </authorList>
    </citation>
    <scope>NUCLEOTIDE SEQUENCE [LARGE SCALE GENOMIC DNA]</scope>
    <source>
        <strain evidence="3 4">NM66_B29</strain>
    </source>
</reference>
<organism evidence="3 4">
    <name type="scientific">Adlercreutzia mucosicola</name>
    <dbReference type="NCBI Taxonomy" id="580026"/>
    <lineage>
        <taxon>Bacteria</taxon>
        <taxon>Bacillati</taxon>
        <taxon>Actinomycetota</taxon>
        <taxon>Coriobacteriia</taxon>
        <taxon>Eggerthellales</taxon>
        <taxon>Eggerthellaceae</taxon>
        <taxon>Adlercreutzia</taxon>
    </lineage>
</organism>
<evidence type="ECO:0000313" key="4">
    <source>
        <dbReference type="Proteomes" id="UP000463388"/>
    </source>
</evidence>
<gene>
    <name evidence="3" type="ORF">GKZ27_00035</name>
</gene>
<dbReference type="OrthoDB" id="9789125at2"/>
<protein>
    <submittedName>
        <fullName evidence="3">2-oxoacid:ferredoxin oxidoreductase subunit gamma</fullName>
    </submittedName>
</protein>
<dbReference type="SUPFAM" id="SSF53323">
    <property type="entry name" value="Pyruvate-ferredoxin oxidoreductase, PFOR, domain III"/>
    <property type="match status" value="1"/>
</dbReference>
<comment type="caution">
    <text evidence="3">The sequence shown here is derived from an EMBL/GenBank/DDBJ whole genome shotgun (WGS) entry which is preliminary data.</text>
</comment>
<dbReference type="InterPro" id="IPR019752">
    <property type="entry name" value="Pyrv/ketoisovalerate_OxRed_cat"/>
</dbReference>
<dbReference type="Gene3D" id="3.40.920.10">
    <property type="entry name" value="Pyruvate-ferredoxin oxidoreductase, PFOR, domain III"/>
    <property type="match status" value="1"/>
</dbReference>
<dbReference type="AlphaFoldDB" id="A0A6N8JM38"/>
<evidence type="ECO:0000256" key="1">
    <source>
        <dbReference type="ARBA" id="ARBA00023002"/>
    </source>
</evidence>
<dbReference type="GO" id="GO:0016903">
    <property type="term" value="F:oxidoreductase activity, acting on the aldehyde or oxo group of donors"/>
    <property type="evidence" value="ECO:0007669"/>
    <property type="project" value="InterPro"/>
</dbReference>
<feature type="domain" description="Pyruvate/ketoisovalerate oxidoreductase catalytic" evidence="2">
    <location>
        <begin position="13"/>
        <end position="176"/>
    </location>
</feature>
<dbReference type="PANTHER" id="PTHR42730">
    <property type="entry name" value="2-OXOGLUTARATE SYNTHASE SUBUNIT KORC"/>
    <property type="match status" value="1"/>
</dbReference>
<evidence type="ECO:0000313" key="3">
    <source>
        <dbReference type="EMBL" id="MVX59870.1"/>
    </source>
</evidence>
<keyword evidence="1" id="KW-0560">Oxidoreductase</keyword>
<dbReference type="Proteomes" id="UP000463388">
    <property type="component" value="Unassembled WGS sequence"/>
</dbReference>
<name>A0A6N8JM38_9ACTN</name>
<dbReference type="PANTHER" id="PTHR42730:SF1">
    <property type="entry name" value="2-OXOGLUTARATE SYNTHASE SUBUNIT KORC"/>
    <property type="match status" value="1"/>
</dbReference>